<proteinExistence type="predicted"/>
<accession>A0A917PDH8</accession>
<evidence type="ECO:0008006" key="4">
    <source>
        <dbReference type="Google" id="ProtNLM"/>
    </source>
</evidence>
<name>A0A917PDH8_9ACTN</name>
<sequence length="213" mass="22473">MRMTRIPAPTSTVAHSPRRPRPALAVTALVILSLTACGTGKTSAAGSHSKPAEAVGAQYAEPSAGSDQQMAFTAMLNKVAQSCPSGAPSAKTLPTDDPATEALEAPRAPTGPEAELDARDWCASTLHEERIAQALWYLEDPTPAKVRKILNSLGYIDERIHDLKQSGAATRFFLDLRVKGGRLCVEGSAAGEETIVDACVAPENGPFRPGKRT</sequence>
<reference evidence="2" key="1">
    <citation type="journal article" date="2014" name="Int. J. Syst. Evol. Microbiol.">
        <title>Complete genome sequence of Corynebacterium casei LMG S-19264T (=DSM 44701T), isolated from a smear-ripened cheese.</title>
        <authorList>
            <consortium name="US DOE Joint Genome Institute (JGI-PGF)"/>
            <person name="Walter F."/>
            <person name="Albersmeier A."/>
            <person name="Kalinowski J."/>
            <person name="Ruckert C."/>
        </authorList>
    </citation>
    <scope>NUCLEOTIDE SEQUENCE</scope>
    <source>
        <strain evidence="2">JCM 3086</strain>
    </source>
</reference>
<reference evidence="2" key="2">
    <citation type="submission" date="2020-09" db="EMBL/GenBank/DDBJ databases">
        <authorList>
            <person name="Sun Q."/>
            <person name="Ohkuma M."/>
        </authorList>
    </citation>
    <scope>NUCLEOTIDE SEQUENCE</scope>
    <source>
        <strain evidence="2">JCM 3086</strain>
    </source>
</reference>
<evidence type="ECO:0000313" key="2">
    <source>
        <dbReference type="EMBL" id="GGJ71995.1"/>
    </source>
</evidence>
<dbReference type="EMBL" id="BMQA01000139">
    <property type="protein sequence ID" value="GGJ71995.1"/>
    <property type="molecule type" value="Genomic_DNA"/>
</dbReference>
<comment type="caution">
    <text evidence="2">The sequence shown here is derived from an EMBL/GenBank/DDBJ whole genome shotgun (WGS) entry which is preliminary data.</text>
</comment>
<evidence type="ECO:0000313" key="3">
    <source>
        <dbReference type="Proteomes" id="UP000657574"/>
    </source>
</evidence>
<feature type="region of interest" description="Disordered" evidence="1">
    <location>
        <begin position="1"/>
        <end position="20"/>
    </location>
</feature>
<dbReference type="AlphaFoldDB" id="A0A917PDH8"/>
<protein>
    <recommendedName>
        <fullName evidence="4">Lipoprotein</fullName>
    </recommendedName>
</protein>
<feature type="region of interest" description="Disordered" evidence="1">
    <location>
        <begin position="83"/>
        <end position="115"/>
    </location>
</feature>
<evidence type="ECO:0000256" key="1">
    <source>
        <dbReference type="SAM" id="MobiDB-lite"/>
    </source>
</evidence>
<keyword evidence="3" id="KW-1185">Reference proteome</keyword>
<dbReference type="RefSeq" id="WP_373297188.1">
    <property type="nucleotide sequence ID" value="NZ_BMQA01000139.1"/>
</dbReference>
<gene>
    <name evidence="2" type="ORF">GCM10010121_098180</name>
</gene>
<organism evidence="2 3">
    <name type="scientific">Streptomyces brasiliensis</name>
    <dbReference type="NCBI Taxonomy" id="1954"/>
    <lineage>
        <taxon>Bacteria</taxon>
        <taxon>Bacillati</taxon>
        <taxon>Actinomycetota</taxon>
        <taxon>Actinomycetes</taxon>
        <taxon>Kitasatosporales</taxon>
        <taxon>Streptomycetaceae</taxon>
        <taxon>Streptomyces</taxon>
    </lineage>
</organism>
<dbReference type="Proteomes" id="UP000657574">
    <property type="component" value="Unassembled WGS sequence"/>
</dbReference>